<dbReference type="NCBIfam" id="NF009389">
    <property type="entry name" value="PRK12748.1"/>
    <property type="match status" value="1"/>
</dbReference>
<dbReference type="OrthoDB" id="9803333at2"/>
<comment type="similarity">
    <text evidence="1">Belongs to the short-chain dehydrogenases/reductases (SDR) family.</text>
</comment>
<dbReference type="RefSeq" id="WP_119546479.1">
    <property type="nucleotide sequence ID" value="NZ_QXIR01000009.1"/>
</dbReference>
<dbReference type="SUPFAM" id="SSF51735">
    <property type="entry name" value="NAD(P)-binding Rossmann-fold domains"/>
    <property type="match status" value="1"/>
</dbReference>
<dbReference type="Gene3D" id="3.40.50.720">
    <property type="entry name" value="NAD(P)-binding Rossmann-like Domain"/>
    <property type="match status" value="1"/>
</dbReference>
<evidence type="ECO:0000256" key="1">
    <source>
        <dbReference type="ARBA" id="ARBA00006484"/>
    </source>
</evidence>
<evidence type="ECO:0000313" key="3">
    <source>
        <dbReference type="Proteomes" id="UP000265801"/>
    </source>
</evidence>
<evidence type="ECO:0000313" key="2">
    <source>
        <dbReference type="EMBL" id="RIW35077.1"/>
    </source>
</evidence>
<dbReference type="InterPro" id="IPR020904">
    <property type="entry name" value="Sc_DH/Rdtase_CS"/>
</dbReference>
<dbReference type="Pfam" id="PF13561">
    <property type="entry name" value="adh_short_C2"/>
    <property type="match status" value="1"/>
</dbReference>
<dbReference type="AlphaFoldDB" id="A0A3A1R6G6"/>
<protein>
    <submittedName>
        <fullName evidence="2">SDR family oxidoreductase</fullName>
    </submittedName>
</protein>
<dbReference type="PANTHER" id="PTHR42879">
    <property type="entry name" value="3-OXOACYL-(ACYL-CARRIER-PROTEIN) REDUCTASE"/>
    <property type="match status" value="1"/>
</dbReference>
<dbReference type="PANTHER" id="PTHR42879:SF2">
    <property type="entry name" value="3-OXOACYL-[ACYL-CARRIER-PROTEIN] REDUCTASE FABG"/>
    <property type="match status" value="1"/>
</dbReference>
<reference evidence="2 3" key="1">
    <citation type="submission" date="2018-09" db="EMBL/GenBank/DDBJ databases">
        <title>Bacillus saliacetes sp. nov., isolated from Thai shrimp paste (Ka-pi).</title>
        <authorList>
            <person name="Daroonpunt R."/>
            <person name="Tanasupawat S."/>
            <person name="Yiamsombut S."/>
        </authorList>
    </citation>
    <scope>NUCLEOTIDE SEQUENCE [LARGE SCALE GENOMIC DNA]</scope>
    <source>
        <strain evidence="2 3">SKP7-4</strain>
    </source>
</reference>
<dbReference type="Proteomes" id="UP000265801">
    <property type="component" value="Unassembled WGS sequence"/>
</dbReference>
<organism evidence="2 3">
    <name type="scientific">Bacillus salacetis</name>
    <dbReference type="NCBI Taxonomy" id="2315464"/>
    <lineage>
        <taxon>Bacteria</taxon>
        <taxon>Bacillati</taxon>
        <taxon>Bacillota</taxon>
        <taxon>Bacilli</taxon>
        <taxon>Bacillales</taxon>
        <taxon>Bacillaceae</taxon>
        <taxon>Bacillus</taxon>
    </lineage>
</organism>
<dbReference type="EMBL" id="QXIR01000009">
    <property type="protein sequence ID" value="RIW35077.1"/>
    <property type="molecule type" value="Genomic_DNA"/>
</dbReference>
<sequence>MNRIAVVTGASRLGGIGASICLKLADQGCDIFFTGYREYDNSMPWGAEEEGFERLKTAIVEKGVRCEWEEIDFMKEEAPEQVLNSVINKLGKPAILVNNAAYSTETSIGKFSGRELDRHYFVNLRAPSLLTAEFIRVVDEDAGGRVVFLTSGQSLGAMPDELAYAMTKSGAEALVRSTAVHAARKGVTINAVNPGPTQTGWMTETIQKELISQFPMGRLGVPEDTANLIAFLVSPEAQWITGQIIHSEGGFIR</sequence>
<accession>A0A3A1R6G6</accession>
<dbReference type="PROSITE" id="PS00061">
    <property type="entry name" value="ADH_SHORT"/>
    <property type="match status" value="1"/>
</dbReference>
<dbReference type="CDD" id="cd05233">
    <property type="entry name" value="SDR_c"/>
    <property type="match status" value="1"/>
</dbReference>
<gene>
    <name evidence="2" type="ORF">D3H55_08490</name>
</gene>
<dbReference type="InterPro" id="IPR050259">
    <property type="entry name" value="SDR"/>
</dbReference>
<keyword evidence="3" id="KW-1185">Reference proteome</keyword>
<dbReference type="InterPro" id="IPR036291">
    <property type="entry name" value="NAD(P)-bd_dom_sf"/>
</dbReference>
<comment type="caution">
    <text evidence="2">The sequence shown here is derived from an EMBL/GenBank/DDBJ whole genome shotgun (WGS) entry which is preliminary data.</text>
</comment>
<dbReference type="InterPro" id="IPR002347">
    <property type="entry name" value="SDR_fam"/>
</dbReference>
<dbReference type="PRINTS" id="PR00081">
    <property type="entry name" value="GDHRDH"/>
</dbReference>
<proteinExistence type="inferred from homology"/>
<name>A0A3A1R6G6_9BACI</name>
<dbReference type="GO" id="GO:0032787">
    <property type="term" value="P:monocarboxylic acid metabolic process"/>
    <property type="evidence" value="ECO:0007669"/>
    <property type="project" value="UniProtKB-ARBA"/>
</dbReference>